<sequence>MARKTIAEPAETNPERDFGVLLGWESHPAGERIMLIMQSSRKTPKTKNEVRDFRYYMTKEQAVLLGNYLFRLAGATAPRTTRPGLIERLFGR</sequence>
<evidence type="ECO:0000313" key="1">
    <source>
        <dbReference type="EMBL" id="QKG71388.1"/>
    </source>
</evidence>
<protein>
    <submittedName>
        <fullName evidence="1">Uncharacterized protein</fullName>
    </submittedName>
</protein>
<proteinExistence type="predicted"/>
<dbReference type="AlphaFoldDB" id="A0A7D4CMJ9"/>
<dbReference type="KEGG" id="emv:HQR01_08410"/>
<reference evidence="1 2" key="1">
    <citation type="submission" date="2020-05" db="EMBL/GenBank/DDBJ databases">
        <title>Erythrobacter mangrovi sp. nov., isolated from rhizosphere soil of mangrove plant (Kandelia candel).</title>
        <authorList>
            <person name="Ye Y.H."/>
        </authorList>
    </citation>
    <scope>NUCLEOTIDE SEQUENCE [LARGE SCALE GENOMIC DNA]</scope>
    <source>
        <strain evidence="1 2">EB310</strain>
    </source>
</reference>
<name>A0A7D4CMJ9_9SPHN</name>
<gene>
    <name evidence="1" type="ORF">HQR01_08410</name>
</gene>
<dbReference type="Proteomes" id="UP000504693">
    <property type="component" value="Chromosome"/>
</dbReference>
<organism evidence="1 2">
    <name type="scientific">Erythrobacter mangrovi</name>
    <dbReference type="NCBI Taxonomy" id="2739433"/>
    <lineage>
        <taxon>Bacteria</taxon>
        <taxon>Pseudomonadati</taxon>
        <taxon>Pseudomonadota</taxon>
        <taxon>Alphaproteobacteria</taxon>
        <taxon>Sphingomonadales</taxon>
        <taxon>Erythrobacteraceae</taxon>
        <taxon>Erythrobacter/Porphyrobacter group</taxon>
        <taxon>Erythrobacter</taxon>
    </lineage>
</organism>
<evidence type="ECO:0000313" key="2">
    <source>
        <dbReference type="Proteomes" id="UP000504693"/>
    </source>
</evidence>
<accession>A0A7D4CMJ9</accession>
<dbReference type="EMBL" id="CP053921">
    <property type="protein sequence ID" value="QKG71388.1"/>
    <property type="molecule type" value="Genomic_DNA"/>
</dbReference>
<dbReference type="RefSeq" id="WP_173214226.1">
    <property type="nucleotide sequence ID" value="NZ_CP053921.1"/>
</dbReference>
<keyword evidence="2" id="KW-1185">Reference proteome</keyword>